<dbReference type="EMBL" id="JAVREY010000063">
    <property type="protein sequence ID" value="MDT0467952.1"/>
    <property type="molecule type" value="Genomic_DNA"/>
</dbReference>
<dbReference type="Proteomes" id="UP001183809">
    <property type="component" value="Unassembled WGS sequence"/>
</dbReference>
<evidence type="ECO:0000256" key="2">
    <source>
        <dbReference type="PROSITE-ProRule" id="PRU00335"/>
    </source>
</evidence>
<dbReference type="InterPro" id="IPR009057">
    <property type="entry name" value="Homeodomain-like_sf"/>
</dbReference>
<reference evidence="5" key="1">
    <citation type="submission" date="2023-07" db="EMBL/GenBank/DDBJ databases">
        <title>30 novel species of actinomycetes from the DSMZ collection.</title>
        <authorList>
            <person name="Nouioui I."/>
        </authorList>
    </citation>
    <scope>NUCLEOTIDE SEQUENCE [LARGE SCALE GENOMIC DNA]</scope>
    <source>
        <strain evidence="5">DSM 41699</strain>
    </source>
</reference>
<keyword evidence="5" id="KW-1185">Reference proteome</keyword>
<dbReference type="InterPro" id="IPR001647">
    <property type="entry name" value="HTH_TetR"/>
</dbReference>
<dbReference type="RefSeq" id="WP_311699398.1">
    <property type="nucleotide sequence ID" value="NZ_JAVREY010000063.1"/>
</dbReference>
<dbReference type="InterPro" id="IPR050109">
    <property type="entry name" value="HTH-type_TetR-like_transc_reg"/>
</dbReference>
<organism evidence="4 5">
    <name type="scientific">Streptomyces gibsoniae</name>
    <dbReference type="NCBI Taxonomy" id="3075529"/>
    <lineage>
        <taxon>Bacteria</taxon>
        <taxon>Bacillati</taxon>
        <taxon>Actinomycetota</taxon>
        <taxon>Actinomycetes</taxon>
        <taxon>Kitasatosporales</taxon>
        <taxon>Streptomycetaceae</taxon>
        <taxon>Streptomyces</taxon>
    </lineage>
</organism>
<dbReference type="SUPFAM" id="SSF48498">
    <property type="entry name" value="Tetracyclin repressor-like, C-terminal domain"/>
    <property type="match status" value="1"/>
</dbReference>
<evidence type="ECO:0000313" key="4">
    <source>
        <dbReference type="EMBL" id="MDT0467952.1"/>
    </source>
</evidence>
<dbReference type="PROSITE" id="PS50977">
    <property type="entry name" value="HTH_TETR_2"/>
    <property type="match status" value="1"/>
</dbReference>
<dbReference type="InterPro" id="IPR036271">
    <property type="entry name" value="Tet_transcr_reg_TetR-rel_C_sf"/>
</dbReference>
<dbReference type="Pfam" id="PF17926">
    <property type="entry name" value="TetR_C_21"/>
    <property type="match status" value="1"/>
</dbReference>
<evidence type="ECO:0000256" key="1">
    <source>
        <dbReference type="ARBA" id="ARBA00023125"/>
    </source>
</evidence>
<gene>
    <name evidence="4" type="ORF">RM764_34010</name>
</gene>
<dbReference type="PANTHER" id="PTHR30328">
    <property type="entry name" value="TRANSCRIPTIONAL REPRESSOR"/>
    <property type="match status" value="1"/>
</dbReference>
<name>A0ABU2U4L5_9ACTN</name>
<dbReference type="Gene3D" id="1.10.357.10">
    <property type="entry name" value="Tetracycline Repressor, domain 2"/>
    <property type="match status" value="1"/>
</dbReference>
<protein>
    <submittedName>
        <fullName evidence="4">TetR family transcriptional regulator</fullName>
    </submittedName>
</protein>
<evidence type="ECO:0000259" key="3">
    <source>
        <dbReference type="PROSITE" id="PS50977"/>
    </source>
</evidence>
<comment type="caution">
    <text evidence="4">The sequence shown here is derived from an EMBL/GenBank/DDBJ whole genome shotgun (WGS) entry which is preliminary data.</text>
</comment>
<dbReference type="SUPFAM" id="SSF46689">
    <property type="entry name" value="Homeodomain-like"/>
    <property type="match status" value="1"/>
</dbReference>
<dbReference type="InterPro" id="IPR041467">
    <property type="entry name" value="Sco4008_C"/>
</dbReference>
<evidence type="ECO:0000313" key="5">
    <source>
        <dbReference type="Proteomes" id="UP001183809"/>
    </source>
</evidence>
<feature type="domain" description="HTH tetR-type" evidence="3">
    <location>
        <begin position="6"/>
        <end position="66"/>
    </location>
</feature>
<sequence length="192" mass="20633">MARDSAATKQRLLDAAFAEFAARGLAGARVDRIAEAAQANKQRIYAYFGSKEQLFDAVIDRVLAVGTETVPFDAENLPEVAGQIFDDLVAHPDLMRLLSWKLLERPGATDQEAATYTAKTTAVAAAQEQGRVDAELGPEDLVAFVLALTQAWFSLAGGMSPTSAGAPWPAQRLAQHRAAVVHAVRQLTTSRE</sequence>
<feature type="DNA-binding region" description="H-T-H motif" evidence="2">
    <location>
        <begin position="29"/>
        <end position="48"/>
    </location>
</feature>
<proteinExistence type="predicted"/>
<accession>A0ABU2U4L5</accession>
<dbReference type="Pfam" id="PF00440">
    <property type="entry name" value="TetR_N"/>
    <property type="match status" value="1"/>
</dbReference>
<dbReference type="PRINTS" id="PR00455">
    <property type="entry name" value="HTHTETR"/>
</dbReference>
<dbReference type="PANTHER" id="PTHR30328:SF54">
    <property type="entry name" value="HTH-TYPE TRANSCRIPTIONAL REPRESSOR SCO4008"/>
    <property type="match status" value="1"/>
</dbReference>
<keyword evidence="1 2" id="KW-0238">DNA-binding</keyword>